<dbReference type="Proteomes" id="UP001652628">
    <property type="component" value="Chromosome 2R"/>
</dbReference>
<protein>
    <submittedName>
        <fullName evidence="2">Uncharacterized protein</fullName>
    </submittedName>
</protein>
<gene>
    <name evidence="2" type="primary">LOC108008923</name>
</gene>
<proteinExistence type="predicted"/>
<dbReference type="GeneID" id="108008923"/>
<accession>A0AB39Z4H5</accession>
<reference evidence="2" key="1">
    <citation type="submission" date="2025-08" db="UniProtKB">
        <authorList>
            <consortium name="RefSeq"/>
        </authorList>
    </citation>
    <scope>IDENTIFICATION</scope>
</reference>
<evidence type="ECO:0000313" key="1">
    <source>
        <dbReference type="Proteomes" id="UP001652628"/>
    </source>
</evidence>
<name>A0AB39Z4H5_DROSZ</name>
<keyword evidence="1" id="KW-1185">Reference proteome</keyword>
<evidence type="ECO:0000313" key="2">
    <source>
        <dbReference type="RefSeq" id="XP_016928319.2"/>
    </source>
</evidence>
<sequence>MDSPIKQRHKLKKFHTTKLEEDLSKAVESKNNITNEIEGQPIVYDYMKYPSNKAKGKQIKSVKPRKTVTFKMMVELVTFTDNWKMKMIESKLRTEEEQLKCSLKRRNF</sequence>
<dbReference type="AlphaFoldDB" id="A0AB39Z4H5"/>
<dbReference type="RefSeq" id="XP_016928319.2">
    <property type="nucleotide sequence ID" value="XM_017072830.4"/>
</dbReference>
<organism evidence="1 2">
    <name type="scientific">Drosophila suzukii</name>
    <name type="common">Spotted-wing drosophila fruit fly</name>
    <dbReference type="NCBI Taxonomy" id="28584"/>
    <lineage>
        <taxon>Eukaryota</taxon>
        <taxon>Metazoa</taxon>
        <taxon>Ecdysozoa</taxon>
        <taxon>Arthropoda</taxon>
        <taxon>Hexapoda</taxon>
        <taxon>Insecta</taxon>
        <taxon>Pterygota</taxon>
        <taxon>Neoptera</taxon>
        <taxon>Endopterygota</taxon>
        <taxon>Diptera</taxon>
        <taxon>Brachycera</taxon>
        <taxon>Muscomorpha</taxon>
        <taxon>Ephydroidea</taxon>
        <taxon>Drosophilidae</taxon>
        <taxon>Drosophila</taxon>
        <taxon>Sophophora</taxon>
    </lineage>
</organism>